<dbReference type="EMBL" id="GEZM01019376">
    <property type="protein sequence ID" value="JAV89679.1"/>
    <property type="molecule type" value="Transcribed_RNA"/>
</dbReference>
<name>A0A1Y1MVK2_PHOPY</name>
<reference evidence="1" key="1">
    <citation type="journal article" date="2016" name="Sci. Rep.">
        <title>Molecular characterization of firefly nuptial gifts: a multi-omics approach sheds light on postcopulatory sexual selection.</title>
        <authorList>
            <person name="Al-Wathiqui N."/>
            <person name="Fallon T.R."/>
            <person name="South A."/>
            <person name="Weng J.K."/>
            <person name="Lewis S.M."/>
        </authorList>
    </citation>
    <scope>NUCLEOTIDE SEQUENCE</scope>
</reference>
<proteinExistence type="predicted"/>
<organism evidence="1">
    <name type="scientific">Photinus pyralis</name>
    <name type="common">Common eastern firefly</name>
    <name type="synonym">Lampyris pyralis</name>
    <dbReference type="NCBI Taxonomy" id="7054"/>
    <lineage>
        <taxon>Eukaryota</taxon>
        <taxon>Metazoa</taxon>
        <taxon>Ecdysozoa</taxon>
        <taxon>Arthropoda</taxon>
        <taxon>Hexapoda</taxon>
        <taxon>Insecta</taxon>
        <taxon>Pterygota</taxon>
        <taxon>Neoptera</taxon>
        <taxon>Endopterygota</taxon>
        <taxon>Coleoptera</taxon>
        <taxon>Polyphaga</taxon>
        <taxon>Elateriformia</taxon>
        <taxon>Elateroidea</taxon>
        <taxon>Lampyridae</taxon>
        <taxon>Lampyrinae</taxon>
        <taxon>Photinus</taxon>
    </lineage>
</organism>
<protein>
    <submittedName>
        <fullName evidence="1">Uncharacterized protein</fullName>
    </submittedName>
</protein>
<dbReference type="AlphaFoldDB" id="A0A1Y1MVK2"/>
<accession>A0A1Y1MVK2</accession>
<dbReference type="EMBL" id="GEZM01019374">
    <property type="protein sequence ID" value="JAV89682.1"/>
    <property type="molecule type" value="Transcribed_RNA"/>
</dbReference>
<dbReference type="EMBL" id="GEZM01019370">
    <property type="protein sequence ID" value="JAV89690.1"/>
    <property type="molecule type" value="Transcribed_RNA"/>
</dbReference>
<dbReference type="EMBL" id="GEZM01019373">
    <property type="protein sequence ID" value="JAV89684.1"/>
    <property type="molecule type" value="Transcribed_RNA"/>
</dbReference>
<sequence length="125" mass="14380">MFLDQHNISKKMKHVHKFLYEVNNEDGSLLPVSSNVDILDLPIDDIVYIPGEIEDLPVIVQDASTGDNLLTIPNNSNVRNELQYSSSFTKGCPRKKRKFDFSRQERKEIKRMRIAEAHPVRSPCV</sequence>
<evidence type="ECO:0000313" key="1">
    <source>
        <dbReference type="EMBL" id="JAV89684.1"/>
    </source>
</evidence>